<keyword evidence="2" id="KW-0808">Transferase</keyword>
<keyword evidence="3" id="KW-1185">Reference proteome</keyword>
<dbReference type="PANTHER" id="PTHR43685">
    <property type="entry name" value="GLYCOSYLTRANSFERASE"/>
    <property type="match status" value="1"/>
</dbReference>
<gene>
    <name evidence="2" type="ordered locus">Dbac_3281</name>
</gene>
<evidence type="ECO:0000313" key="2">
    <source>
        <dbReference type="EMBL" id="ACU91355.1"/>
    </source>
</evidence>
<evidence type="ECO:0000259" key="1">
    <source>
        <dbReference type="Pfam" id="PF00535"/>
    </source>
</evidence>
<dbReference type="OrthoDB" id="5379872at2"/>
<dbReference type="InterPro" id="IPR029044">
    <property type="entry name" value="Nucleotide-diphossugar_trans"/>
</dbReference>
<dbReference type="AlphaFoldDB" id="C7LP39"/>
<dbReference type="Pfam" id="PF00535">
    <property type="entry name" value="Glycos_transf_2"/>
    <property type="match status" value="1"/>
</dbReference>
<accession>C7LP39</accession>
<dbReference type="SUPFAM" id="SSF53448">
    <property type="entry name" value="Nucleotide-diphospho-sugar transferases"/>
    <property type="match status" value="1"/>
</dbReference>
<dbReference type="RefSeq" id="WP_015775444.1">
    <property type="nucleotide sequence ID" value="NC_013173.1"/>
</dbReference>
<reference evidence="2 3" key="1">
    <citation type="journal article" date="2009" name="Stand. Genomic Sci.">
        <title>Complete genome sequence of Desulfomicrobium baculatum type strain (X).</title>
        <authorList>
            <person name="Copeland A."/>
            <person name="Spring S."/>
            <person name="Goker M."/>
            <person name="Schneider S."/>
            <person name="Lapidus A."/>
            <person name="Del Rio T.G."/>
            <person name="Tice H."/>
            <person name="Cheng J.F."/>
            <person name="Chen F."/>
            <person name="Nolan M."/>
            <person name="Bruce D."/>
            <person name="Goodwin L."/>
            <person name="Pitluck S."/>
            <person name="Ivanova N."/>
            <person name="Mavrommatis K."/>
            <person name="Ovchinnikova G."/>
            <person name="Pati A."/>
            <person name="Chen A."/>
            <person name="Palaniappan K."/>
            <person name="Land M."/>
            <person name="Hauser L."/>
            <person name="Chang Y.J."/>
            <person name="Jeffries C.C."/>
            <person name="Meincke L."/>
            <person name="Sims D."/>
            <person name="Brettin T."/>
            <person name="Detter J.C."/>
            <person name="Han C."/>
            <person name="Chain P."/>
            <person name="Bristow J."/>
            <person name="Eisen J.A."/>
            <person name="Markowitz V."/>
            <person name="Hugenholtz P."/>
            <person name="Kyrpides N.C."/>
            <person name="Klenk H.P."/>
            <person name="Lucas S."/>
        </authorList>
    </citation>
    <scope>NUCLEOTIDE SEQUENCE [LARGE SCALE GENOMIC DNA]</scope>
    <source>
        <strain evidence="3">DSM 4028 / VKM B-1378 / X</strain>
    </source>
</reference>
<dbReference type="eggNOG" id="COG1216">
    <property type="taxonomic scope" value="Bacteria"/>
</dbReference>
<dbReference type="PANTHER" id="PTHR43685:SF2">
    <property type="entry name" value="GLYCOSYLTRANSFERASE 2-LIKE DOMAIN-CONTAINING PROTEIN"/>
    <property type="match status" value="1"/>
</dbReference>
<dbReference type="KEGG" id="dba:Dbac_3281"/>
<dbReference type="InterPro" id="IPR050834">
    <property type="entry name" value="Glycosyltransf_2"/>
</dbReference>
<dbReference type="GO" id="GO:0016740">
    <property type="term" value="F:transferase activity"/>
    <property type="evidence" value="ECO:0007669"/>
    <property type="project" value="UniProtKB-KW"/>
</dbReference>
<dbReference type="STRING" id="525897.Dbac_3281"/>
<dbReference type="EMBL" id="CP001629">
    <property type="protein sequence ID" value="ACU91355.1"/>
    <property type="molecule type" value="Genomic_DNA"/>
</dbReference>
<organism evidence="2 3">
    <name type="scientific">Desulfomicrobium baculatum (strain DSM 4028 / VKM B-1378 / X)</name>
    <name type="common">Desulfovibrio baculatus</name>
    <dbReference type="NCBI Taxonomy" id="525897"/>
    <lineage>
        <taxon>Bacteria</taxon>
        <taxon>Pseudomonadati</taxon>
        <taxon>Thermodesulfobacteriota</taxon>
        <taxon>Desulfovibrionia</taxon>
        <taxon>Desulfovibrionales</taxon>
        <taxon>Desulfomicrobiaceae</taxon>
        <taxon>Desulfomicrobium</taxon>
    </lineage>
</organism>
<dbReference type="CDD" id="cd00761">
    <property type="entry name" value="Glyco_tranf_GTA_type"/>
    <property type="match status" value="1"/>
</dbReference>
<dbReference type="InterPro" id="IPR001173">
    <property type="entry name" value="Glyco_trans_2-like"/>
</dbReference>
<feature type="domain" description="Glycosyltransferase 2-like" evidence="1">
    <location>
        <begin position="5"/>
        <end position="125"/>
    </location>
</feature>
<dbReference type="Gene3D" id="3.90.550.10">
    <property type="entry name" value="Spore Coat Polysaccharide Biosynthesis Protein SpsA, Chain A"/>
    <property type="match status" value="1"/>
</dbReference>
<proteinExistence type="predicted"/>
<name>C7LP39_DESBD</name>
<evidence type="ECO:0000313" key="3">
    <source>
        <dbReference type="Proteomes" id="UP000002216"/>
    </source>
</evidence>
<dbReference type="HOGENOM" id="CLU_025996_19_2_7"/>
<dbReference type="Proteomes" id="UP000002216">
    <property type="component" value="Chromosome"/>
</dbReference>
<sequence length="307" mass="35167">MIDLTIVICTYNRAFFLEKCLNSLLEQTQPSVKFSLIVVNNNSTDSTCHIISSFATKFSNFMFLFAATQGLSHARNAALGIVKTKWVAFLDDDAVAKKNWVDVIFSTIKNDDFDVFGGVYTAWHVLRERPQWFIESWESNIGVAKEYSRLFGGYPSGGNCVYKTDLVREHGGFPVGLGMSGKKVAYGEETKLIDKIRRNGGRVGFVPAMIINHCVLEHKYSLAWRIKRKFALGRDEFYIWPGCKFKKMLKAGSCLVFHAFITPWKSFFKFFWLSNYYWQNMILDIFEPLAYCCGNIFGLCIKTDCFD</sequence>
<dbReference type="CAZy" id="GT2">
    <property type="family name" value="Glycosyltransferase Family 2"/>
</dbReference>
<protein>
    <submittedName>
        <fullName evidence="2">Glycosyl transferase family 2</fullName>
    </submittedName>
</protein>